<keyword evidence="20" id="KW-1185">Reference proteome</keyword>
<dbReference type="PROSITE" id="PS51081">
    <property type="entry name" value="ZF_SIAH"/>
    <property type="match status" value="1"/>
</dbReference>
<dbReference type="InterPro" id="IPR001841">
    <property type="entry name" value="Znf_RING"/>
</dbReference>
<comment type="caution">
    <text evidence="19">The sequence shown here is derived from an EMBL/GenBank/DDBJ whole genome shotgun (WGS) entry which is preliminary data.</text>
</comment>
<evidence type="ECO:0000256" key="16">
    <source>
        <dbReference type="SAM" id="MobiDB-lite"/>
    </source>
</evidence>
<dbReference type="GO" id="GO:0061630">
    <property type="term" value="F:ubiquitin protein ligase activity"/>
    <property type="evidence" value="ECO:0007669"/>
    <property type="project" value="UniProtKB-EC"/>
</dbReference>
<dbReference type="InterPro" id="IPR013783">
    <property type="entry name" value="Ig-like_fold"/>
</dbReference>
<evidence type="ECO:0000256" key="4">
    <source>
        <dbReference type="ARBA" id="ARBA00004906"/>
    </source>
</evidence>
<protein>
    <recommendedName>
        <fullName evidence="6">RING-type E3 ubiquitin transferase</fullName>
        <ecNumber evidence="6">2.3.2.27</ecNumber>
    </recommendedName>
</protein>
<evidence type="ECO:0000256" key="3">
    <source>
        <dbReference type="ARBA" id="ARBA00004559"/>
    </source>
</evidence>
<dbReference type="Pfam" id="PF03145">
    <property type="entry name" value="Sina_TRAF"/>
    <property type="match status" value="1"/>
</dbReference>
<evidence type="ECO:0000256" key="13">
    <source>
        <dbReference type="ARBA" id="ARBA00054480"/>
    </source>
</evidence>
<reference evidence="19 20" key="1">
    <citation type="journal article" date="2019" name="G3 (Bethesda)">
        <title>Sequencing of a Wild Apple (Malus baccata) Genome Unravels the Differences Between Cultivated and Wild Apple Species Regarding Disease Resistance and Cold Tolerance.</title>
        <authorList>
            <person name="Chen X."/>
        </authorList>
    </citation>
    <scope>NUCLEOTIDE SEQUENCE [LARGE SCALE GENOMIC DNA]</scope>
    <source>
        <strain evidence="20">cv. Shandingzi</strain>
        <tissue evidence="19">Leaves</tissue>
    </source>
</reference>
<dbReference type="GO" id="GO:0005771">
    <property type="term" value="C:multivesicular body"/>
    <property type="evidence" value="ECO:0007669"/>
    <property type="project" value="UniProtKB-SubCell"/>
</dbReference>
<organism evidence="19 20">
    <name type="scientific">Malus baccata</name>
    <name type="common">Siberian crab apple</name>
    <name type="synonym">Pyrus baccata</name>
    <dbReference type="NCBI Taxonomy" id="106549"/>
    <lineage>
        <taxon>Eukaryota</taxon>
        <taxon>Viridiplantae</taxon>
        <taxon>Streptophyta</taxon>
        <taxon>Embryophyta</taxon>
        <taxon>Tracheophyta</taxon>
        <taxon>Spermatophyta</taxon>
        <taxon>Magnoliopsida</taxon>
        <taxon>eudicotyledons</taxon>
        <taxon>Gunneridae</taxon>
        <taxon>Pentapetalae</taxon>
        <taxon>rosids</taxon>
        <taxon>fabids</taxon>
        <taxon>Rosales</taxon>
        <taxon>Rosaceae</taxon>
        <taxon>Amygdaloideae</taxon>
        <taxon>Maleae</taxon>
        <taxon>Malus</taxon>
    </lineage>
</organism>
<dbReference type="FunFam" id="3.30.40.10:FF:000041">
    <property type="entry name" value="E3 ubiquitin-protein ligase SINAT3"/>
    <property type="match status" value="1"/>
</dbReference>
<keyword evidence="7" id="KW-0808">Transferase</keyword>
<dbReference type="GO" id="GO:0008270">
    <property type="term" value="F:zinc ion binding"/>
    <property type="evidence" value="ECO:0007669"/>
    <property type="project" value="UniProtKB-KW"/>
</dbReference>
<dbReference type="SUPFAM" id="SSF49599">
    <property type="entry name" value="TRAF domain-like"/>
    <property type="match status" value="1"/>
</dbReference>
<keyword evidence="15" id="KW-0175">Coiled coil</keyword>
<evidence type="ECO:0000256" key="9">
    <source>
        <dbReference type="ARBA" id="ARBA00022753"/>
    </source>
</evidence>
<dbReference type="Proteomes" id="UP000315295">
    <property type="component" value="Unassembled WGS sequence"/>
</dbReference>
<dbReference type="CDD" id="cd03829">
    <property type="entry name" value="Sina"/>
    <property type="match status" value="1"/>
</dbReference>
<dbReference type="InterPro" id="IPR032640">
    <property type="entry name" value="AMPK1_CBM"/>
</dbReference>
<dbReference type="FunFam" id="3.30.40.10:FF:000311">
    <property type="entry name" value="E3 ubiquitin-protein ligase SINAT5-like"/>
    <property type="match status" value="1"/>
</dbReference>
<feature type="coiled-coil region" evidence="15">
    <location>
        <begin position="506"/>
        <end position="554"/>
    </location>
</feature>
<dbReference type="EMBL" id="VIEB01000507">
    <property type="protein sequence ID" value="TQD88550.1"/>
    <property type="molecule type" value="Genomic_DNA"/>
</dbReference>
<comment type="subcellular location">
    <subcellularLocation>
        <location evidence="2">Cytoplasmic vesicle</location>
        <location evidence="2">Autophagosome</location>
    </subcellularLocation>
    <subcellularLocation>
        <location evidence="3">Endosome</location>
        <location evidence="3">Multivesicular body</location>
    </subcellularLocation>
</comment>
<feature type="domain" description="SIAH-type" evidence="18">
    <location>
        <begin position="110"/>
        <end position="170"/>
    </location>
</feature>
<dbReference type="UniPathway" id="UPA00143"/>
<dbReference type="PANTHER" id="PTHR47342">
    <property type="entry name" value="PROTEIN PTST, CHLOROPLASTIC"/>
    <property type="match status" value="1"/>
</dbReference>
<dbReference type="InterPro" id="IPR008974">
    <property type="entry name" value="TRAF-like"/>
</dbReference>
<comment type="similarity">
    <text evidence="5">Belongs to the SINA (Seven in absentia) family.</text>
</comment>
<dbReference type="Gene3D" id="3.30.40.10">
    <property type="entry name" value="Zinc/RING finger domain, C3HC4 (zinc finger)"/>
    <property type="match status" value="2"/>
</dbReference>
<dbReference type="InterPro" id="IPR018121">
    <property type="entry name" value="7-in-absentia-prot_TRAF-dom"/>
</dbReference>
<proteinExistence type="inferred from homology"/>
<evidence type="ECO:0000256" key="10">
    <source>
        <dbReference type="ARBA" id="ARBA00022771"/>
    </source>
</evidence>
<dbReference type="InterPro" id="IPR013083">
    <property type="entry name" value="Znf_RING/FYVE/PHD"/>
</dbReference>
<evidence type="ECO:0000256" key="7">
    <source>
        <dbReference type="ARBA" id="ARBA00022679"/>
    </source>
</evidence>
<dbReference type="InterPro" id="IPR013010">
    <property type="entry name" value="Znf_SIAH"/>
</dbReference>
<evidence type="ECO:0000256" key="14">
    <source>
        <dbReference type="PROSITE-ProRule" id="PRU00455"/>
    </source>
</evidence>
<keyword evidence="9" id="KW-0967">Endosome</keyword>
<dbReference type="InterPro" id="IPR014756">
    <property type="entry name" value="Ig_E-set"/>
</dbReference>
<dbReference type="Pfam" id="PF16561">
    <property type="entry name" value="AMPK1_CBM"/>
    <property type="match status" value="1"/>
</dbReference>
<dbReference type="EC" id="2.3.2.27" evidence="6"/>
<dbReference type="CDD" id="cd16571">
    <property type="entry name" value="RING-HC_SIAHs"/>
    <property type="match status" value="1"/>
</dbReference>
<evidence type="ECO:0000256" key="12">
    <source>
        <dbReference type="ARBA" id="ARBA00022833"/>
    </source>
</evidence>
<keyword evidence="8" id="KW-0479">Metal-binding</keyword>
<evidence type="ECO:0000256" key="2">
    <source>
        <dbReference type="ARBA" id="ARBA00004419"/>
    </source>
</evidence>
<dbReference type="Gene3D" id="2.60.210.10">
    <property type="entry name" value="Apoptosis, Tumor Necrosis Factor Receptor Associated Protein 2, Chain A"/>
    <property type="match status" value="1"/>
</dbReference>
<evidence type="ECO:0000256" key="1">
    <source>
        <dbReference type="ARBA" id="ARBA00000900"/>
    </source>
</evidence>
<dbReference type="PROSITE" id="PS50089">
    <property type="entry name" value="ZF_RING_2"/>
    <property type="match status" value="1"/>
</dbReference>
<dbReference type="SUPFAM" id="SSF57850">
    <property type="entry name" value="RING/U-box"/>
    <property type="match status" value="1"/>
</dbReference>
<dbReference type="Pfam" id="PF21361">
    <property type="entry name" value="Sina_ZnF"/>
    <property type="match status" value="1"/>
</dbReference>
<feature type="domain" description="RING-type" evidence="17">
    <location>
        <begin position="57"/>
        <end position="93"/>
    </location>
</feature>
<dbReference type="Gene3D" id="2.60.40.10">
    <property type="entry name" value="Immunoglobulins"/>
    <property type="match status" value="1"/>
</dbReference>
<comment type="pathway">
    <text evidence="4">Protein modification; protein ubiquitination.</text>
</comment>
<keyword evidence="10 14" id="KW-0863">Zinc-finger</keyword>
<dbReference type="GO" id="GO:0006511">
    <property type="term" value="P:ubiquitin-dependent protein catabolic process"/>
    <property type="evidence" value="ECO:0007669"/>
    <property type="project" value="InterPro"/>
</dbReference>
<keyword evidence="12" id="KW-0862">Zinc</keyword>
<dbReference type="GO" id="GO:0016567">
    <property type="term" value="P:protein ubiquitination"/>
    <property type="evidence" value="ECO:0007669"/>
    <property type="project" value="UniProtKB-UniPathway"/>
</dbReference>
<comment type="catalytic activity">
    <reaction evidence="1">
        <text>S-ubiquitinyl-[E2 ubiquitin-conjugating enzyme]-L-cysteine + [acceptor protein]-L-lysine = [E2 ubiquitin-conjugating enzyme]-L-cysteine + N(6)-ubiquitinyl-[acceptor protein]-L-lysine.</text>
        <dbReference type="EC" id="2.3.2.27"/>
    </reaction>
</comment>
<evidence type="ECO:0000256" key="8">
    <source>
        <dbReference type="ARBA" id="ARBA00022723"/>
    </source>
</evidence>
<comment type="function">
    <text evidence="13">E3 ubiquitin-protein ligase that mediates ubiquitination and subsequent proteasomal degradation of target proteins. E3 ubiquitin ligases accept ubiquitin from an E2 ubiquitin-conjugating enzyme in the form of a thioester and then directly transfers the ubiquitin to targeted substrates. It probably triggers the ubiquitin-mediated degradation of different substrates. Mediates the proteasomal-dependent degradation of ATG6, a component of the autophagosome complex. Requires TRAF1A/MUSE14 and TRAF1B/MUSE13 to target ATG6 for ubiquitination and subsequent regulation of autophagosome assembly. Modulates directly the ubiquitination and proteasomal-dependent degradation of FREE1, a component of the ESCRT-I complex. Modulates directly the ubiquitination and proteasomal-dependent degradation of ELC/VPS23A, a component of the ESCRT-I complex.</text>
</comment>
<dbReference type="CDD" id="cd02859">
    <property type="entry name" value="E_set_AMPKbeta_like_N"/>
    <property type="match status" value="1"/>
</dbReference>
<sequence>MASSSPFFDDIRTKSEVIDPPQSEDMLDVGESVDDATEMPQKPNVTVSSSVRELLECPVCLNAMYPPIHQCSNGHTLCSGCKPRVHNRCPTCRHELGNIRCLALEKVAASLELPCKYQSFGCMGIYPYYSKLKHESQCLHRPYNCPYAGSECSVVGDIPHLVAHLKDDHKVDMHNGSTFNHRYVKSNPQEVENATWMLTVFSCFNQYFCLHFEAFQLGMAPVYIAFLRFMGDDNEAKNYSYSLEVGGNGRKMIWQGVPRSIRDSHRKVRDSFDGLIIQRNMALFFSGGDRKELKLRHASLPLTATGNDGGGDRIGHQAARLYPFVRSQSIGGGVPLTPPPPTVLQPSLGYLATTSALVSTGAATLRASFLQFFVVTIFQMESINMEIGTVRCCLDNRVLWMSRKGSRKLEWRNIRPLPHIVTTGKLNLSYQRLILMGSEVSTGKHPLNHFFWRIHSIPTSLEESSSAHAETYSGNDGYTDKDLQEELPSQPLRSNELQSLLADSERTKIVKKLSEANQQNRFLKRQLHIKEDALVNFKSELAVLELEIQALVKLAEENTNSVIPEGSRKINGKYIQSHLLSSLEAVHEKLKEQIKDVGAAQSKEVPLFWCGMAESVQVMGTFDGWSQGEDLSPEYTGSFTTFSTTLMLRPGRYEIKFLVDGEWKLSPEFPTVVDTVVCLVLCQIKRLDKEVIK</sequence>
<evidence type="ECO:0000256" key="5">
    <source>
        <dbReference type="ARBA" id="ARBA00009119"/>
    </source>
</evidence>
<name>A0A540LPY0_MALBA</name>
<gene>
    <name evidence="19" type="ORF">C1H46_025869</name>
</gene>
<evidence type="ECO:0000256" key="15">
    <source>
        <dbReference type="SAM" id="Coils"/>
    </source>
</evidence>
<dbReference type="SUPFAM" id="SSF81296">
    <property type="entry name" value="E set domains"/>
    <property type="match status" value="1"/>
</dbReference>
<evidence type="ECO:0000313" key="19">
    <source>
        <dbReference type="EMBL" id="TQD88550.1"/>
    </source>
</evidence>
<dbReference type="FunFam" id="2.60.210.10:FF:000004">
    <property type="entry name" value="E3 ubiquitin-protein ligase SINAT5-like"/>
    <property type="match status" value="1"/>
</dbReference>
<evidence type="ECO:0000256" key="11">
    <source>
        <dbReference type="ARBA" id="ARBA00022786"/>
    </source>
</evidence>
<evidence type="ECO:0000256" key="6">
    <source>
        <dbReference type="ARBA" id="ARBA00012483"/>
    </source>
</evidence>
<evidence type="ECO:0000259" key="17">
    <source>
        <dbReference type="PROSITE" id="PS50089"/>
    </source>
</evidence>
<feature type="region of interest" description="Disordered" evidence="16">
    <location>
        <begin position="1"/>
        <end position="28"/>
    </location>
</feature>
<accession>A0A540LPY0</accession>
<dbReference type="STRING" id="106549.A0A540LPY0"/>
<keyword evidence="11" id="KW-0833">Ubl conjugation pathway</keyword>
<evidence type="ECO:0000259" key="18">
    <source>
        <dbReference type="PROSITE" id="PS51081"/>
    </source>
</evidence>
<dbReference type="GO" id="GO:0009507">
    <property type="term" value="C:chloroplast"/>
    <property type="evidence" value="ECO:0007669"/>
    <property type="project" value="UniProtKB-ARBA"/>
</dbReference>
<dbReference type="GO" id="GO:2000785">
    <property type="term" value="P:regulation of autophagosome assembly"/>
    <property type="evidence" value="ECO:0007669"/>
    <property type="project" value="UniProtKB-ARBA"/>
</dbReference>
<dbReference type="Pfam" id="PF21362">
    <property type="entry name" value="Sina_RING"/>
    <property type="match status" value="1"/>
</dbReference>
<dbReference type="PANTHER" id="PTHR47342:SF1">
    <property type="entry name" value="PROTEIN PTST, CHLOROPLASTIC"/>
    <property type="match status" value="1"/>
</dbReference>
<dbReference type="GO" id="GO:0005776">
    <property type="term" value="C:autophagosome"/>
    <property type="evidence" value="ECO:0007669"/>
    <property type="project" value="UniProtKB-SubCell"/>
</dbReference>
<dbReference type="AlphaFoldDB" id="A0A540LPY0"/>
<evidence type="ECO:0000313" key="20">
    <source>
        <dbReference type="Proteomes" id="UP000315295"/>
    </source>
</evidence>
<dbReference type="InterPro" id="IPR049548">
    <property type="entry name" value="Sina-like_RING"/>
</dbReference>